<dbReference type="InterPro" id="IPR013575">
    <property type="entry name" value="IF2_assoc_dom_bac"/>
</dbReference>
<dbReference type="SUPFAM" id="SSF46955">
    <property type="entry name" value="Putative DNA-binding domain"/>
    <property type="match status" value="1"/>
</dbReference>
<feature type="binding site" evidence="9">
    <location>
        <begin position="477"/>
        <end position="480"/>
    </location>
    <ligand>
        <name>GTP</name>
        <dbReference type="ChEBI" id="CHEBI:37565"/>
    </ligand>
</feature>
<dbReference type="InterPro" id="IPR027417">
    <property type="entry name" value="P-loop_NTPase"/>
</dbReference>
<feature type="compositionally biased region" description="Low complexity" evidence="12">
    <location>
        <begin position="257"/>
        <end position="271"/>
    </location>
</feature>
<dbReference type="InterPro" id="IPR015760">
    <property type="entry name" value="TIF_IF2"/>
</dbReference>
<dbReference type="FunFam" id="2.40.30.10:FF:000008">
    <property type="entry name" value="Translation initiation factor IF-2"/>
    <property type="match status" value="1"/>
</dbReference>
<evidence type="ECO:0000256" key="11">
    <source>
        <dbReference type="RuleBase" id="RU000645"/>
    </source>
</evidence>
<dbReference type="InterPro" id="IPR004161">
    <property type="entry name" value="EFTu-like_2"/>
</dbReference>
<keyword evidence="6 9" id="KW-0547">Nucleotide-binding</keyword>
<dbReference type="InterPro" id="IPR009061">
    <property type="entry name" value="DNA-bd_dom_put_sf"/>
</dbReference>
<dbReference type="InterPro" id="IPR053905">
    <property type="entry name" value="EF-G-like_DII"/>
</dbReference>
<accession>A0A1D8K8K4</accession>
<dbReference type="Gene3D" id="3.40.50.10050">
    <property type="entry name" value="Translation initiation factor IF- 2, domain 3"/>
    <property type="match status" value="1"/>
</dbReference>
<dbReference type="GO" id="GO:0003924">
    <property type="term" value="F:GTPase activity"/>
    <property type="evidence" value="ECO:0007669"/>
    <property type="project" value="UniProtKB-UniRule"/>
</dbReference>
<keyword evidence="7 9" id="KW-0648">Protein biosynthesis</keyword>
<evidence type="ECO:0000256" key="3">
    <source>
        <dbReference type="ARBA" id="ARBA00020675"/>
    </source>
</evidence>
<dbReference type="InterPro" id="IPR000795">
    <property type="entry name" value="T_Tr_GTP-bd_dom"/>
</dbReference>
<sequence>MSTVTVKQLSEIVGTPVERLLEQLKEAGIAVKDPDQQVSDSQKMQLLEHLRQSHGSGDNGSGKQRITLKRRSTTELKVGGGGGRAKTISVEVRKKRTIMRGASEPSSTGEPDKSDETLAPVQAVAEPMVDSVEADVMTNKSALLAKQLEEEHRRLDEARRQAGEGRLAEDRARQEAQEELRRAEEEKREAEERAKREAEEAELRREQERAKAEEAKVEKARPKPKASKSRGSGRDDQGGRKELHVASDKRGRRKGGKSAALRGRAGAASDANAKHGFAKPTAPIVHEVAVPEIITVAELAQRMAVKASEVIKALMGMGVMATINQSLDQDTAVLVVEELGHIPKVTGADDVETNLEAQIEDDQREQAPRPPVVTIMGHVDHGKTSLLDYIRRAKVAAGEAGGITQHIGAYHVDTDKGSVTFLDTPGHAAFTAMRARGAQATDVVVLVVAADDGVMPQTIEAIQHARAAGVPLVVAVNKIDKPEADLDRVRTELSAQEVISEEWGGDTQFVPVSAKTGEGVDALLEAILLQAEVLELKAPFEGPASGVVIESSLDKGRGPVATVLVQKGRLNRGDILLSGQEFGRVRAMLDESGREITSAGPSTPVVILGLSGTPNAGDDTLVVADERKAREVAEFRQSKLREAKLANQQAAKLDNLFNNLQEGAAKTVNLLLKTDVQGSAEALRDALQKLSTDEVKVKIVATGVGGIAESDVNLALASEAIIIGFNVRADASARRLSAEKGVDLRYYSVIYEAIDDVRQALSGLLSPELREQIVGLAQVRDVFRSSRMGAVAGCLVIEGVVRRGNPIRVLRDNVVIYEGELESLRRFKDDVNEVRVGTECGIAVKNYNDVRAGDQIEVFEKVEVERSL</sequence>
<feature type="domain" description="Tr-type G" evidence="13">
    <location>
        <begin position="368"/>
        <end position="537"/>
    </location>
</feature>
<dbReference type="Proteomes" id="UP000095342">
    <property type="component" value="Chromosome"/>
</dbReference>
<evidence type="ECO:0000313" key="15">
    <source>
        <dbReference type="Proteomes" id="UP000095342"/>
    </source>
</evidence>
<comment type="similarity">
    <text evidence="2 9 10">Belongs to the TRAFAC class translation factor GTPase superfamily. Classic translation factor GTPase family. IF-2 subfamily.</text>
</comment>
<evidence type="ECO:0000256" key="4">
    <source>
        <dbReference type="ARBA" id="ARBA00022490"/>
    </source>
</evidence>
<comment type="subcellular location">
    <subcellularLocation>
        <location evidence="1 9 11">Cytoplasm</location>
    </subcellularLocation>
</comment>
<evidence type="ECO:0000256" key="6">
    <source>
        <dbReference type="ARBA" id="ARBA00022741"/>
    </source>
</evidence>
<dbReference type="RefSeq" id="WP_070072861.1">
    <property type="nucleotide sequence ID" value="NZ_CP017448.1"/>
</dbReference>
<dbReference type="FunFam" id="3.40.50.10050:FF:000001">
    <property type="entry name" value="Translation initiation factor IF-2"/>
    <property type="match status" value="1"/>
</dbReference>
<dbReference type="Gene3D" id="2.40.30.10">
    <property type="entry name" value="Translation factors"/>
    <property type="match status" value="2"/>
</dbReference>
<dbReference type="GO" id="GO:0005525">
    <property type="term" value="F:GTP binding"/>
    <property type="evidence" value="ECO:0007669"/>
    <property type="project" value="UniProtKB-KW"/>
</dbReference>
<feature type="binding site" evidence="9">
    <location>
        <begin position="377"/>
        <end position="384"/>
    </location>
    <ligand>
        <name>GTP</name>
        <dbReference type="ChEBI" id="CHEBI:37565"/>
    </ligand>
</feature>
<dbReference type="Pfam" id="PF04760">
    <property type="entry name" value="IF2_N"/>
    <property type="match status" value="2"/>
</dbReference>
<dbReference type="HAMAP" id="MF_00100_B">
    <property type="entry name" value="IF_2_B"/>
    <property type="match status" value="1"/>
</dbReference>
<evidence type="ECO:0000256" key="5">
    <source>
        <dbReference type="ARBA" id="ARBA00022540"/>
    </source>
</evidence>
<dbReference type="EMBL" id="CP017448">
    <property type="protein sequence ID" value="AOV17308.1"/>
    <property type="molecule type" value="Genomic_DNA"/>
</dbReference>
<dbReference type="NCBIfam" id="TIGR00231">
    <property type="entry name" value="small_GTP"/>
    <property type="match status" value="1"/>
</dbReference>
<dbReference type="CDD" id="cd01887">
    <property type="entry name" value="IF2_eIF5B"/>
    <property type="match status" value="1"/>
</dbReference>
<dbReference type="GO" id="GO:0003743">
    <property type="term" value="F:translation initiation factor activity"/>
    <property type="evidence" value="ECO:0007669"/>
    <property type="project" value="UniProtKB-UniRule"/>
</dbReference>
<dbReference type="Gene3D" id="3.30.56.50">
    <property type="entry name" value="Putative DNA-binding domain, N-terminal subdomain of bacterial translation initiation factor IF2"/>
    <property type="match status" value="1"/>
</dbReference>
<dbReference type="Pfam" id="PF11987">
    <property type="entry name" value="IF-2"/>
    <property type="match status" value="1"/>
</dbReference>
<dbReference type="PROSITE" id="PS01176">
    <property type="entry name" value="IF2"/>
    <property type="match status" value="1"/>
</dbReference>
<keyword evidence="15" id="KW-1185">Reference proteome</keyword>
<evidence type="ECO:0000256" key="2">
    <source>
        <dbReference type="ARBA" id="ARBA00007733"/>
    </source>
</evidence>
<evidence type="ECO:0000256" key="9">
    <source>
        <dbReference type="HAMAP-Rule" id="MF_00100"/>
    </source>
</evidence>
<dbReference type="KEGG" id="aaeo:BJI67_09735"/>
<evidence type="ECO:0000256" key="7">
    <source>
        <dbReference type="ARBA" id="ARBA00022917"/>
    </source>
</evidence>
<dbReference type="FunFam" id="3.40.50.300:FF:000019">
    <property type="entry name" value="Translation initiation factor IF-2"/>
    <property type="match status" value="1"/>
</dbReference>
<dbReference type="Pfam" id="PF00009">
    <property type="entry name" value="GTP_EFTU"/>
    <property type="match status" value="1"/>
</dbReference>
<evidence type="ECO:0000256" key="10">
    <source>
        <dbReference type="RuleBase" id="RU000644"/>
    </source>
</evidence>
<dbReference type="PANTHER" id="PTHR43381:SF5">
    <property type="entry name" value="TR-TYPE G DOMAIN-CONTAINING PROTEIN"/>
    <property type="match status" value="1"/>
</dbReference>
<feature type="region of interest" description="Disordered" evidence="12">
    <location>
        <begin position="154"/>
        <end position="274"/>
    </location>
</feature>
<evidence type="ECO:0000259" key="13">
    <source>
        <dbReference type="PROSITE" id="PS51722"/>
    </source>
</evidence>
<dbReference type="InterPro" id="IPR009000">
    <property type="entry name" value="Transl_B-barrel_sf"/>
</dbReference>
<dbReference type="Pfam" id="PF03144">
    <property type="entry name" value="GTP_EFTU_D2"/>
    <property type="match status" value="1"/>
</dbReference>
<dbReference type="NCBIfam" id="TIGR00487">
    <property type="entry name" value="IF-2"/>
    <property type="match status" value="1"/>
</dbReference>
<keyword evidence="5 9" id="KW-0396">Initiation factor</keyword>
<dbReference type="InterPro" id="IPR023115">
    <property type="entry name" value="TIF_IF2_dom3"/>
</dbReference>
<feature type="compositionally biased region" description="Basic and acidic residues" evidence="12">
    <location>
        <begin position="232"/>
        <end position="249"/>
    </location>
</feature>
<protein>
    <recommendedName>
        <fullName evidence="3 9">Translation initiation factor IF-2</fullName>
    </recommendedName>
</protein>
<dbReference type="FunFam" id="2.40.30.10:FF:000007">
    <property type="entry name" value="Translation initiation factor IF-2"/>
    <property type="match status" value="1"/>
</dbReference>
<keyword evidence="4 9" id="KW-0963">Cytoplasm</keyword>
<evidence type="ECO:0000256" key="1">
    <source>
        <dbReference type="ARBA" id="ARBA00004496"/>
    </source>
</evidence>
<dbReference type="GO" id="GO:0005829">
    <property type="term" value="C:cytosol"/>
    <property type="evidence" value="ECO:0007669"/>
    <property type="project" value="TreeGrafter"/>
</dbReference>
<feature type="region of interest" description="Disordered" evidence="12">
    <location>
        <begin position="49"/>
        <end position="123"/>
    </location>
</feature>
<comment type="function">
    <text evidence="9 10">One of the essential components for the initiation of protein synthesis. Protects formylmethionyl-tRNA from spontaneous hydrolysis and promotes its binding to the 30S ribosomal subunits. Also involved in the hydrolysis of GTP during the formation of the 70S ribosomal complex.</text>
</comment>
<proteinExistence type="inferred from homology"/>
<dbReference type="Pfam" id="PF22042">
    <property type="entry name" value="EF-G_D2"/>
    <property type="match status" value="1"/>
</dbReference>
<dbReference type="InterPro" id="IPR036925">
    <property type="entry name" value="TIF_IF2_dom3_sf"/>
</dbReference>
<evidence type="ECO:0000256" key="12">
    <source>
        <dbReference type="SAM" id="MobiDB-lite"/>
    </source>
</evidence>
<dbReference type="InterPro" id="IPR006847">
    <property type="entry name" value="IF2_N"/>
</dbReference>
<dbReference type="SUPFAM" id="SSF52540">
    <property type="entry name" value="P-loop containing nucleoside triphosphate hydrolases"/>
    <property type="match status" value="1"/>
</dbReference>
<reference evidence="14 15" key="1">
    <citation type="submission" date="2016-09" db="EMBL/GenBank/DDBJ databases">
        <title>Acidihalobacter prosperus V6 (DSM14174).</title>
        <authorList>
            <person name="Khaleque H.N."/>
            <person name="Ramsay J.P."/>
            <person name="Murphy R.J.T."/>
            <person name="Kaksonen A.H."/>
            <person name="Boxall N.J."/>
            <person name="Watkin E.L.J."/>
        </authorList>
    </citation>
    <scope>NUCLEOTIDE SEQUENCE [LARGE SCALE GENOMIC DNA]</scope>
    <source>
        <strain evidence="14 15">V6</strain>
    </source>
</reference>
<dbReference type="InterPro" id="IPR044145">
    <property type="entry name" value="IF2_II"/>
</dbReference>
<dbReference type="SUPFAM" id="SSF52156">
    <property type="entry name" value="Initiation factor IF2/eIF5b, domain 3"/>
    <property type="match status" value="1"/>
</dbReference>
<dbReference type="InterPro" id="IPR005225">
    <property type="entry name" value="Small_GTP-bd"/>
</dbReference>
<dbReference type="CDD" id="cd03692">
    <property type="entry name" value="mtIF2_IVc"/>
    <property type="match status" value="1"/>
</dbReference>
<dbReference type="AlphaFoldDB" id="A0A1D8K8K4"/>
<name>A0A1D8K8K4_9GAMM</name>
<dbReference type="SUPFAM" id="SSF50447">
    <property type="entry name" value="Translation proteins"/>
    <property type="match status" value="2"/>
</dbReference>
<dbReference type="PROSITE" id="PS51722">
    <property type="entry name" value="G_TR_2"/>
    <property type="match status" value="1"/>
</dbReference>
<evidence type="ECO:0000313" key="14">
    <source>
        <dbReference type="EMBL" id="AOV17308.1"/>
    </source>
</evidence>
<feature type="compositionally biased region" description="Polar residues" evidence="12">
    <location>
        <begin position="53"/>
        <end position="64"/>
    </location>
</feature>
<organism evidence="14 15">
    <name type="scientific">Acidihalobacter aeolianus</name>
    <dbReference type="NCBI Taxonomy" id="2792603"/>
    <lineage>
        <taxon>Bacteria</taxon>
        <taxon>Pseudomonadati</taxon>
        <taxon>Pseudomonadota</taxon>
        <taxon>Gammaproteobacteria</taxon>
        <taxon>Chromatiales</taxon>
        <taxon>Ectothiorhodospiraceae</taxon>
        <taxon>Acidihalobacter</taxon>
    </lineage>
</organism>
<dbReference type="Pfam" id="PF08364">
    <property type="entry name" value="IF2_assoc"/>
    <property type="match status" value="1"/>
</dbReference>
<feature type="binding site" evidence="9">
    <location>
        <begin position="423"/>
        <end position="427"/>
    </location>
    <ligand>
        <name>GTP</name>
        <dbReference type="ChEBI" id="CHEBI:37565"/>
    </ligand>
</feature>
<gene>
    <name evidence="9" type="primary">infB</name>
    <name evidence="14" type="ORF">BJI67_09735</name>
</gene>
<feature type="region of interest" description="G-domain" evidence="9">
    <location>
        <begin position="371"/>
        <end position="519"/>
    </location>
</feature>
<dbReference type="CDD" id="cd03702">
    <property type="entry name" value="IF2_mtIF2_II"/>
    <property type="match status" value="1"/>
</dbReference>
<dbReference type="PANTHER" id="PTHR43381">
    <property type="entry name" value="TRANSLATION INITIATION FACTOR IF-2-RELATED"/>
    <property type="match status" value="1"/>
</dbReference>
<keyword evidence="8 9" id="KW-0342">GTP-binding</keyword>
<dbReference type="InterPro" id="IPR000178">
    <property type="entry name" value="TF_IF2_bacterial-like"/>
</dbReference>
<feature type="compositionally biased region" description="Basic and acidic residues" evidence="12">
    <location>
        <begin position="154"/>
        <end position="221"/>
    </location>
</feature>
<evidence type="ECO:0000256" key="8">
    <source>
        <dbReference type="ARBA" id="ARBA00023134"/>
    </source>
</evidence>
<dbReference type="Gene3D" id="3.40.50.300">
    <property type="entry name" value="P-loop containing nucleotide triphosphate hydrolases"/>
    <property type="match status" value="1"/>
</dbReference>